<dbReference type="EMBL" id="BGZK01002901">
    <property type="protein sequence ID" value="GBP97237.1"/>
    <property type="molecule type" value="Genomic_DNA"/>
</dbReference>
<protein>
    <submittedName>
        <fullName evidence="1">Uncharacterized protein</fullName>
    </submittedName>
</protein>
<evidence type="ECO:0000313" key="2">
    <source>
        <dbReference type="Proteomes" id="UP000299102"/>
    </source>
</evidence>
<evidence type="ECO:0000313" key="1">
    <source>
        <dbReference type="EMBL" id="GBP97237.1"/>
    </source>
</evidence>
<reference evidence="1 2" key="1">
    <citation type="journal article" date="2019" name="Commun. Biol.">
        <title>The bagworm genome reveals a unique fibroin gene that provides high tensile strength.</title>
        <authorList>
            <person name="Kono N."/>
            <person name="Nakamura H."/>
            <person name="Ohtoshi R."/>
            <person name="Tomita M."/>
            <person name="Numata K."/>
            <person name="Arakawa K."/>
        </authorList>
    </citation>
    <scope>NUCLEOTIDE SEQUENCE [LARGE SCALE GENOMIC DNA]</scope>
</reference>
<dbReference type="Proteomes" id="UP000299102">
    <property type="component" value="Unassembled WGS sequence"/>
</dbReference>
<keyword evidence="2" id="KW-1185">Reference proteome</keyword>
<sequence length="86" mass="9768">MRVVFLLPASAGVSSLMASNNQREEGKERQHKVEVGRGTRELVSAAPLRAKSIALFTRSLRRYGRAARRRRPLSASYFYKQSQTMQ</sequence>
<gene>
    <name evidence="1" type="ORF">EVAR_68296_1</name>
</gene>
<dbReference type="AlphaFoldDB" id="A0A4C2AEI0"/>
<name>A0A4C2AEI0_EUMVA</name>
<comment type="caution">
    <text evidence="1">The sequence shown here is derived from an EMBL/GenBank/DDBJ whole genome shotgun (WGS) entry which is preliminary data.</text>
</comment>
<organism evidence="1 2">
    <name type="scientific">Eumeta variegata</name>
    <name type="common">Bagworm moth</name>
    <name type="synonym">Eumeta japonica</name>
    <dbReference type="NCBI Taxonomy" id="151549"/>
    <lineage>
        <taxon>Eukaryota</taxon>
        <taxon>Metazoa</taxon>
        <taxon>Ecdysozoa</taxon>
        <taxon>Arthropoda</taxon>
        <taxon>Hexapoda</taxon>
        <taxon>Insecta</taxon>
        <taxon>Pterygota</taxon>
        <taxon>Neoptera</taxon>
        <taxon>Endopterygota</taxon>
        <taxon>Lepidoptera</taxon>
        <taxon>Glossata</taxon>
        <taxon>Ditrysia</taxon>
        <taxon>Tineoidea</taxon>
        <taxon>Psychidae</taxon>
        <taxon>Oiketicinae</taxon>
        <taxon>Eumeta</taxon>
    </lineage>
</organism>
<proteinExistence type="predicted"/>
<accession>A0A4C2AEI0</accession>